<keyword evidence="4" id="KW-1185">Reference proteome</keyword>
<accession>A0AA41L1V6</accession>
<organism evidence="1 3">
    <name type="scientific">Duganella violaceipulchra</name>
    <dbReference type="NCBI Taxonomy" id="2849652"/>
    <lineage>
        <taxon>Bacteria</taxon>
        <taxon>Pseudomonadati</taxon>
        <taxon>Pseudomonadota</taxon>
        <taxon>Betaproteobacteria</taxon>
        <taxon>Burkholderiales</taxon>
        <taxon>Oxalobacteraceae</taxon>
        <taxon>Telluria group</taxon>
        <taxon>Duganella</taxon>
    </lineage>
</organism>
<dbReference type="RefSeq" id="WP_217946334.1">
    <property type="nucleotide sequence ID" value="NZ_JAHTGR010000033.1"/>
</dbReference>
<dbReference type="AlphaFoldDB" id="A0AA41L1V6"/>
<comment type="caution">
    <text evidence="1">The sequence shown here is derived from an EMBL/GenBank/DDBJ whole genome shotgun (WGS) entry which is preliminary data.</text>
</comment>
<name>A0AA41L1V6_9BURK</name>
<protein>
    <submittedName>
        <fullName evidence="2">Cation transport ATPase</fullName>
    </submittedName>
    <submittedName>
        <fullName evidence="1">Heavy-metal-associated domain-containing protein</fullName>
    </submittedName>
</protein>
<proteinExistence type="predicted"/>
<dbReference type="Proteomes" id="UP001162889">
    <property type="component" value="Unassembled WGS sequence"/>
</dbReference>
<evidence type="ECO:0000313" key="2">
    <source>
        <dbReference type="EMBL" id="MCP2012648.1"/>
    </source>
</evidence>
<dbReference type="InterPro" id="IPR006121">
    <property type="entry name" value="HMA_dom"/>
</dbReference>
<reference evidence="1" key="1">
    <citation type="submission" date="2021-07" db="EMBL/GenBank/DDBJ databases">
        <title>Characterization of violacein-producing bacteria and related species.</title>
        <authorList>
            <person name="Wilson H.S."/>
            <person name="De Leon M.E."/>
        </authorList>
    </citation>
    <scope>NUCLEOTIDE SEQUENCE</scope>
    <source>
        <strain evidence="1">HSC-15S17</strain>
    </source>
</reference>
<dbReference type="GO" id="GO:0046872">
    <property type="term" value="F:metal ion binding"/>
    <property type="evidence" value="ECO:0007669"/>
    <property type="project" value="InterPro"/>
</dbReference>
<evidence type="ECO:0000313" key="1">
    <source>
        <dbReference type="EMBL" id="MBV6325451.1"/>
    </source>
</evidence>
<reference evidence="2" key="2">
    <citation type="submission" date="2022-03" db="EMBL/GenBank/DDBJ databases">
        <title>Genome Encyclopedia of Bacteria and Archaea VI: Functional Genomics of Type Strains.</title>
        <authorList>
            <person name="Whitman W."/>
        </authorList>
    </citation>
    <scope>NUCLEOTIDE SEQUENCE</scope>
    <source>
        <strain evidence="2">HSC-15S17</strain>
    </source>
</reference>
<dbReference type="EMBL" id="JAHTGR010000033">
    <property type="protein sequence ID" value="MBV6325451.1"/>
    <property type="molecule type" value="Genomic_DNA"/>
</dbReference>
<dbReference type="Proteomes" id="UP001155901">
    <property type="component" value="Unassembled WGS sequence"/>
</dbReference>
<evidence type="ECO:0000313" key="3">
    <source>
        <dbReference type="Proteomes" id="UP001155901"/>
    </source>
</evidence>
<evidence type="ECO:0000313" key="4">
    <source>
        <dbReference type="Proteomes" id="UP001162889"/>
    </source>
</evidence>
<gene>
    <name evidence="1" type="ORF">KVP70_31545</name>
    <name evidence="2" type="ORF">L1274_006419</name>
</gene>
<dbReference type="EMBL" id="JALJZU010000024">
    <property type="protein sequence ID" value="MCP2012648.1"/>
    <property type="molecule type" value="Genomic_DNA"/>
</dbReference>
<sequence length="85" mass="9047">MLLASFTLKDSTNAGFGAEIEKKLQQLPGVSDVLIGDVNDTCSIVYDEMRISSLTLRNVLQAAGYDGNLEEIVPKKSSSCCGSCS</sequence>
<dbReference type="CDD" id="cd00371">
    <property type="entry name" value="HMA"/>
    <property type="match status" value="1"/>
</dbReference>